<dbReference type="Proteomes" id="UP000292402">
    <property type="component" value="Unassembled WGS sequence"/>
</dbReference>
<name>A0A4Q4MUZ2_9PLEO</name>
<evidence type="ECO:0000313" key="2">
    <source>
        <dbReference type="EMBL" id="RYN60704.1"/>
    </source>
</evidence>
<accession>A0A4Q4MUZ2</accession>
<sequence length="484" mass="54152">MAHRLNWQMPELELLNSLFSPPLTKSILSMKVYREERSFYWVVKECAQRLSKTNLDLTSPTSVQHFLSVMEPILSRTAKEQIADNIAYFNYICESDLAEAHLSEVTFGQWFLHFVETVITSTHTQPPTSITSSTTYASTRHSTARSTPPPTHEKPIPGFDGADEHTQKPKVTQVTLRGASILSAWRNNETVVDPRYNATLRKLEEIFGLAKNAKPDESGGPNVFHGTTAHFKEGAQQWPDSWENSALNLHPASNGCQMNPPGVGVAYTSFSPLRAFLWAAFQGTIYQNIPSRDNINFMNKAWTSQGRPFRGVALFGFDATTPAPQSLTWAMVPEREGATFSSRVESLRTSGSSKGSFWTPNDAWARLRETVGNESEAWPDLLHSKEFGQQQRDLSGFQCNLWRTCWLEGKALDVLNRSYKFTVAIEFVYVPKPAPPPKAAMPVVKEPKKKDDKDGDEGKGGWKSLRHKLSKLSLGKNKRSGGQA</sequence>
<organism evidence="2 3">
    <name type="scientific">Alternaria tenuissima</name>
    <dbReference type="NCBI Taxonomy" id="119927"/>
    <lineage>
        <taxon>Eukaryota</taxon>
        <taxon>Fungi</taxon>
        <taxon>Dikarya</taxon>
        <taxon>Ascomycota</taxon>
        <taxon>Pezizomycotina</taxon>
        <taxon>Dothideomycetes</taxon>
        <taxon>Pleosporomycetidae</taxon>
        <taxon>Pleosporales</taxon>
        <taxon>Pleosporineae</taxon>
        <taxon>Pleosporaceae</taxon>
        <taxon>Alternaria</taxon>
        <taxon>Alternaria sect. Alternaria</taxon>
        <taxon>Alternaria alternata complex</taxon>
    </lineage>
</organism>
<feature type="compositionally biased region" description="Basic and acidic residues" evidence="1">
    <location>
        <begin position="445"/>
        <end position="460"/>
    </location>
</feature>
<proteinExistence type="predicted"/>
<gene>
    <name evidence="2" type="ORF">AA0114_g966</name>
</gene>
<reference evidence="3" key="1">
    <citation type="journal article" date="2019" name="bioRxiv">
        <title>Genomics, evolutionary history and diagnostics of the Alternaria alternata species group including apple and Asian pear pathotypes.</title>
        <authorList>
            <person name="Armitage A.D."/>
            <person name="Cockerton H.M."/>
            <person name="Sreenivasaprasad S."/>
            <person name="Woodhall J.W."/>
            <person name="Lane C.R."/>
            <person name="Harrison R.J."/>
            <person name="Clarkson J.P."/>
        </authorList>
    </citation>
    <scope>NUCLEOTIDE SEQUENCE [LARGE SCALE GENOMIC DNA]</scope>
    <source>
        <strain evidence="3">FERA 1082</strain>
    </source>
</reference>
<feature type="region of interest" description="Disordered" evidence="1">
    <location>
        <begin position="435"/>
        <end position="484"/>
    </location>
</feature>
<dbReference type="AlphaFoldDB" id="A0A4Q4MUZ2"/>
<feature type="compositionally biased region" description="Low complexity" evidence="1">
    <location>
        <begin position="123"/>
        <end position="139"/>
    </location>
</feature>
<feature type="region of interest" description="Disordered" evidence="1">
    <location>
        <begin position="123"/>
        <end position="171"/>
    </location>
</feature>
<dbReference type="EMBL" id="PDXA01000002">
    <property type="protein sequence ID" value="RYN60704.1"/>
    <property type="molecule type" value="Genomic_DNA"/>
</dbReference>
<evidence type="ECO:0000256" key="1">
    <source>
        <dbReference type="SAM" id="MobiDB-lite"/>
    </source>
</evidence>
<comment type="caution">
    <text evidence="2">The sequence shown here is derived from an EMBL/GenBank/DDBJ whole genome shotgun (WGS) entry which is preliminary data.</text>
</comment>
<protein>
    <submittedName>
        <fullName evidence="2">Uncharacterized protein</fullName>
    </submittedName>
</protein>
<evidence type="ECO:0000313" key="3">
    <source>
        <dbReference type="Proteomes" id="UP000292402"/>
    </source>
</evidence>